<protein>
    <recommendedName>
        <fullName evidence="10">CRISPR-associated endonuclease Cas1</fullName>
        <ecNumber evidence="10">3.1.-.-</ecNumber>
    </recommendedName>
</protein>
<dbReference type="PANTHER" id="PTHR34353">
    <property type="entry name" value="CRISPR-ASSOCIATED ENDONUCLEASE CAS1 1"/>
    <property type="match status" value="1"/>
</dbReference>
<evidence type="ECO:0000256" key="2">
    <source>
        <dbReference type="ARBA" id="ARBA00022723"/>
    </source>
</evidence>
<dbReference type="InterPro" id="IPR050646">
    <property type="entry name" value="Cas1"/>
</dbReference>
<dbReference type="GO" id="GO:0043571">
    <property type="term" value="P:maintenance of CRISPR repeat elements"/>
    <property type="evidence" value="ECO:0007669"/>
    <property type="project" value="UniProtKB-UniRule"/>
</dbReference>
<keyword evidence="3 10" id="KW-0255">Endonuclease</keyword>
<evidence type="ECO:0000256" key="9">
    <source>
        <dbReference type="ARBA" id="ARBA00038592"/>
    </source>
</evidence>
<name>A0A9D2JFS3_9FIRM</name>
<dbReference type="GO" id="GO:0051607">
    <property type="term" value="P:defense response to virus"/>
    <property type="evidence" value="ECO:0007669"/>
    <property type="project" value="UniProtKB-UniRule"/>
</dbReference>
<reference evidence="11" key="1">
    <citation type="journal article" date="2021" name="PeerJ">
        <title>Extensive microbial diversity within the chicken gut microbiome revealed by metagenomics and culture.</title>
        <authorList>
            <person name="Gilroy R."/>
            <person name="Ravi A."/>
            <person name="Getino M."/>
            <person name="Pursley I."/>
            <person name="Horton D.L."/>
            <person name="Alikhan N.F."/>
            <person name="Baker D."/>
            <person name="Gharbi K."/>
            <person name="Hall N."/>
            <person name="Watson M."/>
            <person name="Adriaenssens E.M."/>
            <person name="Foster-Nyarko E."/>
            <person name="Jarju S."/>
            <person name="Secka A."/>
            <person name="Antonio M."/>
            <person name="Oren A."/>
            <person name="Chaudhuri R.R."/>
            <person name="La Ragione R."/>
            <person name="Hildebrand F."/>
            <person name="Pallen M.J."/>
        </authorList>
    </citation>
    <scope>NUCLEOTIDE SEQUENCE</scope>
    <source>
        <strain evidence="11">3436</strain>
    </source>
</reference>
<dbReference type="HAMAP" id="MF_01470">
    <property type="entry name" value="Cas1"/>
    <property type="match status" value="1"/>
</dbReference>
<accession>A0A9D2JFS3</accession>
<dbReference type="PANTHER" id="PTHR34353:SF2">
    <property type="entry name" value="CRISPR-ASSOCIATED ENDONUCLEASE CAS1 1"/>
    <property type="match status" value="1"/>
</dbReference>
<dbReference type="GO" id="GO:0016787">
    <property type="term" value="F:hydrolase activity"/>
    <property type="evidence" value="ECO:0007669"/>
    <property type="project" value="UniProtKB-KW"/>
</dbReference>
<feature type="binding site" evidence="10">
    <location>
        <position position="147"/>
    </location>
    <ligand>
        <name>Mn(2+)</name>
        <dbReference type="ChEBI" id="CHEBI:29035"/>
    </ligand>
</feature>
<comment type="caution">
    <text evidence="11">The sequence shown here is derived from an EMBL/GenBank/DDBJ whole genome shotgun (WGS) entry which is preliminary data.</text>
</comment>
<evidence type="ECO:0000256" key="3">
    <source>
        <dbReference type="ARBA" id="ARBA00022759"/>
    </source>
</evidence>
<evidence type="ECO:0000256" key="4">
    <source>
        <dbReference type="ARBA" id="ARBA00022801"/>
    </source>
</evidence>
<keyword evidence="4 10" id="KW-0378">Hydrolase</keyword>
<organism evidence="11 12">
    <name type="scientific">Candidatus Gemmiger excrementavium</name>
    <dbReference type="NCBI Taxonomy" id="2838608"/>
    <lineage>
        <taxon>Bacteria</taxon>
        <taxon>Bacillati</taxon>
        <taxon>Bacillota</taxon>
        <taxon>Clostridia</taxon>
        <taxon>Eubacteriales</taxon>
        <taxon>Gemmiger</taxon>
    </lineage>
</organism>
<comment type="similarity">
    <text evidence="10">Belongs to the CRISPR-associated endonuclease Cas1 family.</text>
</comment>
<dbReference type="NCBIfam" id="TIGR03639">
    <property type="entry name" value="cas1_NMENI"/>
    <property type="match status" value="1"/>
</dbReference>
<keyword evidence="7 10" id="KW-0238">DNA-binding</keyword>
<dbReference type="InterPro" id="IPR002729">
    <property type="entry name" value="CRISPR-assoc_Cas1"/>
</dbReference>
<dbReference type="GO" id="GO:0004520">
    <property type="term" value="F:DNA endonuclease activity"/>
    <property type="evidence" value="ECO:0007669"/>
    <property type="project" value="InterPro"/>
</dbReference>
<evidence type="ECO:0000313" key="12">
    <source>
        <dbReference type="Proteomes" id="UP000824031"/>
    </source>
</evidence>
<dbReference type="GO" id="GO:0046872">
    <property type="term" value="F:metal ion binding"/>
    <property type="evidence" value="ECO:0007669"/>
    <property type="project" value="UniProtKB-UniRule"/>
</dbReference>
<keyword evidence="5 10" id="KW-0460">Magnesium</keyword>
<feature type="binding site" evidence="10">
    <location>
        <position position="219"/>
    </location>
    <ligand>
        <name>Mn(2+)</name>
        <dbReference type="ChEBI" id="CHEBI:29035"/>
    </ligand>
</feature>
<evidence type="ECO:0000256" key="10">
    <source>
        <dbReference type="HAMAP-Rule" id="MF_01470"/>
    </source>
</evidence>
<evidence type="ECO:0000256" key="6">
    <source>
        <dbReference type="ARBA" id="ARBA00023118"/>
    </source>
</evidence>
<dbReference type="InterPro" id="IPR019855">
    <property type="entry name" value="CRISPR-assoc_Cas1_NMENI"/>
</dbReference>
<dbReference type="Gene3D" id="1.20.120.920">
    <property type="entry name" value="CRISPR-associated endonuclease Cas1, C-terminal domain"/>
    <property type="match status" value="1"/>
</dbReference>
<reference evidence="11" key="2">
    <citation type="submission" date="2021-04" db="EMBL/GenBank/DDBJ databases">
        <authorList>
            <person name="Gilroy R."/>
        </authorList>
    </citation>
    <scope>NUCLEOTIDE SEQUENCE</scope>
    <source>
        <strain evidence="11">3436</strain>
    </source>
</reference>
<evidence type="ECO:0000256" key="5">
    <source>
        <dbReference type="ARBA" id="ARBA00022842"/>
    </source>
</evidence>
<keyword evidence="6 10" id="KW-0051">Antiviral defense</keyword>
<dbReference type="Pfam" id="PF01867">
    <property type="entry name" value="Cas_Cas1"/>
    <property type="match status" value="1"/>
</dbReference>
<dbReference type="EC" id="3.1.-.-" evidence="10"/>
<sequence>MAYRNLMITTPCRIRCQREQLVVEGDVSASFPLEDLLSVLIESRQCTLTTAALAALAEAGVTVFACDEKHIPCALTLPFARHSRQLEITRAQLDWTQPTRNRWWQQIVQAKIRNQAECLSLCGCCKESALLRSRAEGVRSGDRENREATAAALYFPLLFGGSFTRGEESDTRNAALNYGYAILRGCMARCLTVYGFIPWLGLHHGSTLNAWNLADDMMEPYRPVVDLFVATQVREDAPLDTRLKSCLFNLLNMDIRSGGQRHSVAYAMERQVQSLRSDTKMLVLPELMPLQPHCYE</sequence>
<evidence type="ECO:0000313" key="11">
    <source>
        <dbReference type="EMBL" id="HIZ47632.1"/>
    </source>
</evidence>
<dbReference type="EMBL" id="DXBO01000032">
    <property type="protein sequence ID" value="HIZ47632.1"/>
    <property type="molecule type" value="Genomic_DNA"/>
</dbReference>
<dbReference type="GO" id="GO:0003677">
    <property type="term" value="F:DNA binding"/>
    <property type="evidence" value="ECO:0007669"/>
    <property type="project" value="UniProtKB-KW"/>
</dbReference>
<dbReference type="Proteomes" id="UP000824031">
    <property type="component" value="Unassembled WGS sequence"/>
</dbReference>
<comment type="subunit">
    <text evidence="9 10">Homodimer, forms a heterotetramer with a Cas2 homodimer.</text>
</comment>
<proteinExistence type="inferred from homology"/>
<comment type="function">
    <text evidence="10">CRISPR (clustered regularly interspaced short palindromic repeat), is an adaptive immune system that provides protection against mobile genetic elements (viruses, transposable elements and conjugative plasmids). CRISPR clusters contain spacers, sequences complementary to antecedent mobile elements, and target invading nucleic acids. CRISPR clusters are transcribed and processed into CRISPR RNA (crRNA). Acts as a dsDNA endonuclease. Involved in the integration of spacer DNA into the CRISPR cassette.</text>
</comment>
<dbReference type="InterPro" id="IPR042206">
    <property type="entry name" value="CRISPR-assoc_Cas1_C"/>
</dbReference>
<gene>
    <name evidence="10 11" type="primary">cas1</name>
    <name evidence="11" type="ORF">H9810_02790</name>
</gene>
<comment type="cofactor">
    <cofactor evidence="10">
        <name>Mg(2+)</name>
        <dbReference type="ChEBI" id="CHEBI:18420"/>
    </cofactor>
    <cofactor evidence="10">
        <name>Mn(2+)</name>
        <dbReference type="ChEBI" id="CHEBI:29035"/>
    </cofactor>
</comment>
<dbReference type="Gene3D" id="3.100.10.20">
    <property type="entry name" value="CRISPR-associated endonuclease Cas1, N-terminal domain"/>
    <property type="match status" value="1"/>
</dbReference>
<evidence type="ECO:0000256" key="1">
    <source>
        <dbReference type="ARBA" id="ARBA00022722"/>
    </source>
</evidence>
<dbReference type="InterPro" id="IPR042211">
    <property type="entry name" value="CRISPR-assoc_Cas1_N"/>
</dbReference>
<keyword evidence="1 10" id="KW-0540">Nuclease</keyword>
<evidence type="ECO:0000256" key="7">
    <source>
        <dbReference type="ARBA" id="ARBA00023125"/>
    </source>
</evidence>
<keyword evidence="2 10" id="KW-0479">Metal-binding</keyword>
<evidence type="ECO:0000256" key="8">
    <source>
        <dbReference type="ARBA" id="ARBA00023211"/>
    </source>
</evidence>
<dbReference type="AlphaFoldDB" id="A0A9D2JFS3"/>
<keyword evidence="8 10" id="KW-0464">Manganese</keyword>
<feature type="binding site" evidence="10">
    <location>
        <position position="204"/>
    </location>
    <ligand>
        <name>Mn(2+)</name>
        <dbReference type="ChEBI" id="CHEBI:29035"/>
    </ligand>
</feature>